<keyword evidence="4" id="KW-1185">Reference proteome</keyword>
<organism evidence="3 4">
    <name type="scientific">Pikeienuella piscinae</name>
    <dbReference type="NCBI Taxonomy" id="2748098"/>
    <lineage>
        <taxon>Bacteria</taxon>
        <taxon>Pseudomonadati</taxon>
        <taxon>Pseudomonadota</taxon>
        <taxon>Alphaproteobacteria</taxon>
        <taxon>Rhodobacterales</taxon>
        <taxon>Paracoccaceae</taxon>
        <taxon>Pikeienuella</taxon>
    </lineage>
</organism>
<keyword evidence="2" id="KW-0472">Membrane</keyword>
<accession>A0A7L5C2M5</accession>
<feature type="compositionally biased region" description="Low complexity" evidence="1">
    <location>
        <begin position="233"/>
        <end position="245"/>
    </location>
</feature>
<evidence type="ECO:0000313" key="4">
    <source>
        <dbReference type="Proteomes" id="UP000503336"/>
    </source>
</evidence>
<dbReference type="AlphaFoldDB" id="A0A7L5C2M5"/>
<gene>
    <name evidence="3" type="ORF">G5B40_17615</name>
</gene>
<name>A0A7L5C2M5_9RHOB</name>
<dbReference type="Proteomes" id="UP000503336">
    <property type="component" value="Chromosome"/>
</dbReference>
<feature type="transmembrane region" description="Helical" evidence="2">
    <location>
        <begin position="186"/>
        <end position="206"/>
    </location>
</feature>
<dbReference type="EMBL" id="CP049056">
    <property type="protein sequence ID" value="QIE57097.1"/>
    <property type="molecule type" value="Genomic_DNA"/>
</dbReference>
<evidence type="ECO:0000256" key="2">
    <source>
        <dbReference type="SAM" id="Phobius"/>
    </source>
</evidence>
<evidence type="ECO:0008006" key="5">
    <source>
        <dbReference type="Google" id="ProtNLM"/>
    </source>
</evidence>
<protein>
    <recommendedName>
        <fullName evidence="5">Type II secretion system protein GspC N-terminal domain-containing protein</fullName>
    </recommendedName>
</protein>
<dbReference type="RefSeq" id="WP_165101403.1">
    <property type="nucleotide sequence ID" value="NZ_CP049056.1"/>
</dbReference>
<evidence type="ECO:0000256" key="1">
    <source>
        <dbReference type="SAM" id="MobiDB-lite"/>
    </source>
</evidence>
<evidence type="ECO:0000313" key="3">
    <source>
        <dbReference type="EMBL" id="QIE57097.1"/>
    </source>
</evidence>
<keyword evidence="2" id="KW-0812">Transmembrane</keyword>
<feature type="compositionally biased region" description="Low complexity" evidence="1">
    <location>
        <begin position="328"/>
        <end position="344"/>
    </location>
</feature>
<dbReference type="KEGG" id="hdh:G5B40_17615"/>
<feature type="compositionally biased region" description="Low complexity" evidence="1">
    <location>
        <begin position="297"/>
        <end position="311"/>
    </location>
</feature>
<sequence>MNDPATNGEGGAAQLALEFRSNAFLLHQREGESWREAAAAPLEAPITAPDFDAAISRIGEEARAISGTEAPAVELWLPPERVLISRLKPDETPEDALAAAPAPVEKLVHDLSSAGDVVVITEYSVVEDALRYARRWGFAPTRVTARVALRAFPMGPDFAETAAPPRVLLTAIAPLKRLSTGMAPGLALAAAAVIAVLAIFVAPMLFGTDSPPRLAAPAELAFASPFDARVSTPTPADPARPAAPAHKSSTPATGAPKPEPDTPSDAPRALVVVAPPPLTAAGGAPIRPHELTALAPPVADAAPPGAPVRVASGPRIEATPDSPPADPPAATDAASETEAPDAAANDLRIVTAAGTPVAAEDAPPVPAPRPGSSAPPESAESGENQADQTPGALVAEADSRIFTASGTPVAPENAPPLPIPRPGSETPAAPNSDAAPPPEEAPVSTVTPTPPAADAASDSPEEADSPPGPGSVARAPAPKSRPDALDMTPSDRIATLSPSPSPRPNTIRKRVAPVAVEIGAKGVREVRAPKRPAPRGPGVANAATLKGAIQLEDMNLLGVFGADGARRALLRLADGQVLRVSRGTVVEGWVVSRIDATSMRITRGGEARVLDLVQ</sequence>
<feature type="region of interest" description="Disordered" evidence="1">
    <location>
        <begin position="297"/>
        <end position="508"/>
    </location>
</feature>
<proteinExistence type="predicted"/>
<feature type="region of interest" description="Disordered" evidence="1">
    <location>
        <begin position="229"/>
        <end position="268"/>
    </location>
</feature>
<feature type="compositionally biased region" description="Low complexity" evidence="1">
    <location>
        <begin position="370"/>
        <end position="383"/>
    </location>
</feature>
<reference evidence="3 4" key="1">
    <citation type="submission" date="2020-02" db="EMBL/GenBank/DDBJ databases">
        <title>complete genome sequence of Rhodobacteraceae bacterium.</title>
        <authorList>
            <person name="Park J."/>
            <person name="Kim Y.-S."/>
            <person name="Kim K.-H."/>
        </authorList>
    </citation>
    <scope>NUCLEOTIDE SEQUENCE [LARGE SCALE GENOMIC DNA]</scope>
    <source>
        <strain evidence="3 4">RR4-56</strain>
    </source>
</reference>
<feature type="compositionally biased region" description="Low complexity" evidence="1">
    <location>
        <begin position="441"/>
        <end position="458"/>
    </location>
</feature>
<keyword evidence="2" id="KW-1133">Transmembrane helix</keyword>